<feature type="transmembrane region" description="Helical" evidence="13">
    <location>
        <begin position="357"/>
        <end position="375"/>
    </location>
</feature>
<comment type="function">
    <text evidence="1">Multidrug efflux pump.</text>
</comment>
<name>G9YGB7_9FIRM</name>
<evidence type="ECO:0000256" key="3">
    <source>
        <dbReference type="ARBA" id="ARBA00010199"/>
    </source>
</evidence>
<dbReference type="InterPro" id="IPR048279">
    <property type="entry name" value="MdtK-like"/>
</dbReference>
<evidence type="ECO:0000256" key="12">
    <source>
        <dbReference type="ARBA" id="ARBA00031636"/>
    </source>
</evidence>
<evidence type="ECO:0000256" key="9">
    <source>
        <dbReference type="ARBA" id="ARBA00022989"/>
    </source>
</evidence>
<dbReference type="PANTHER" id="PTHR43298:SF2">
    <property type="entry name" value="FMN_FAD EXPORTER YEEO-RELATED"/>
    <property type="match status" value="1"/>
</dbReference>
<feature type="transmembrane region" description="Helical" evidence="13">
    <location>
        <begin position="195"/>
        <end position="215"/>
    </location>
</feature>
<keyword evidence="5" id="KW-0813">Transport</keyword>
<comment type="caution">
    <text evidence="14">The sequence shown here is derived from an EMBL/GenBank/DDBJ whole genome shotgun (WGS) entry which is preliminary data.</text>
</comment>
<evidence type="ECO:0000256" key="4">
    <source>
        <dbReference type="ARBA" id="ARBA00020268"/>
    </source>
</evidence>
<evidence type="ECO:0000256" key="13">
    <source>
        <dbReference type="SAM" id="Phobius"/>
    </source>
</evidence>
<dbReference type="PANTHER" id="PTHR43298">
    <property type="entry name" value="MULTIDRUG RESISTANCE PROTEIN NORM-RELATED"/>
    <property type="match status" value="1"/>
</dbReference>
<dbReference type="InterPro" id="IPR002528">
    <property type="entry name" value="MATE_fam"/>
</dbReference>
<evidence type="ECO:0000313" key="14">
    <source>
        <dbReference type="EMBL" id="EHM42320.1"/>
    </source>
</evidence>
<keyword evidence="15" id="KW-1185">Reference proteome</keyword>
<dbReference type="STRING" id="861450.HMPREF0080_00681"/>
<keyword evidence="11 13" id="KW-0472">Membrane</keyword>
<feature type="transmembrane region" description="Helical" evidence="13">
    <location>
        <begin position="85"/>
        <end position="111"/>
    </location>
</feature>
<reference evidence="14 15" key="1">
    <citation type="submission" date="2011-08" db="EMBL/GenBank/DDBJ databases">
        <authorList>
            <person name="Weinstock G."/>
            <person name="Sodergren E."/>
            <person name="Clifton S."/>
            <person name="Fulton L."/>
            <person name="Fulton B."/>
            <person name="Courtney L."/>
            <person name="Fronick C."/>
            <person name="Harrison M."/>
            <person name="Strong C."/>
            <person name="Farmer C."/>
            <person name="Delahaunty K."/>
            <person name="Markovic C."/>
            <person name="Hall O."/>
            <person name="Minx P."/>
            <person name="Tomlinson C."/>
            <person name="Mitreva M."/>
            <person name="Hou S."/>
            <person name="Chen J."/>
            <person name="Wollam A."/>
            <person name="Pepin K.H."/>
            <person name="Johnson M."/>
            <person name="Bhonagiri V."/>
            <person name="Zhang X."/>
            <person name="Suruliraj S."/>
            <person name="Warren W."/>
            <person name="Chinwalla A."/>
            <person name="Mardis E.R."/>
            <person name="Wilson R.K."/>
        </authorList>
    </citation>
    <scope>NUCLEOTIDE SEQUENCE [LARGE SCALE GENOMIC DNA]</scope>
    <source>
        <strain evidence="14 15">F0357</strain>
    </source>
</reference>
<accession>G9YGB7</accession>
<dbReference type="PATRIC" id="fig|861450.3.peg.655"/>
<dbReference type="eggNOG" id="COG0534">
    <property type="taxonomic scope" value="Bacteria"/>
</dbReference>
<feature type="transmembrane region" description="Helical" evidence="13">
    <location>
        <begin position="242"/>
        <end position="264"/>
    </location>
</feature>
<evidence type="ECO:0000256" key="11">
    <source>
        <dbReference type="ARBA" id="ARBA00023136"/>
    </source>
</evidence>
<dbReference type="GO" id="GO:0006811">
    <property type="term" value="P:monoatomic ion transport"/>
    <property type="evidence" value="ECO:0007669"/>
    <property type="project" value="UniProtKB-KW"/>
</dbReference>
<evidence type="ECO:0000256" key="7">
    <source>
        <dbReference type="ARBA" id="ARBA00022475"/>
    </source>
</evidence>
<dbReference type="NCBIfam" id="TIGR00797">
    <property type="entry name" value="matE"/>
    <property type="match status" value="1"/>
</dbReference>
<evidence type="ECO:0000256" key="5">
    <source>
        <dbReference type="ARBA" id="ARBA00022448"/>
    </source>
</evidence>
<sequence length="446" mass="49104">MPRPQLHQFIHFAELFFPLLLTQFALVGSSLFSSIFSGNAGTIDLAGVAVAANIWYPVFAGSCGIAFGISPIIAQLRGAHKEEDIPVYIAQGMYVAFALTAVILLLAFLFLEPLLALLHLEPAVQAISKQYLFALAFGILPLFIQATLRYAVDAHGMTYLSMAVLMTNLILSTALFRLFVFGGFCFPALGGAGTGYAITTAAWITCIVFIIILYFKKPFRQYRLWSRFRPFSWVHCREQLRLGLPIFVAVFCETSLFSIVGLLMSEFGTLYLAANQAAISYSTLVYTVPWSISLAATIVVGYEVGAGNREGALQYDIICGLTSLLTVCLTAFTTSTLLDPIAAMFTHDAETFKTIRVFLIFALIFSVFDALGTPVQGMLRGYKDVKIITYVAFSTYWLIAIPSGWILAHYTAFGPYGYWLSLVIGLAVNAVILNGRLWLYTGRRPL</sequence>
<dbReference type="CDD" id="cd13131">
    <property type="entry name" value="MATE_NorM_like"/>
    <property type="match status" value="1"/>
</dbReference>
<dbReference type="GO" id="GO:0042910">
    <property type="term" value="F:xenobiotic transmembrane transporter activity"/>
    <property type="evidence" value="ECO:0007669"/>
    <property type="project" value="InterPro"/>
</dbReference>
<dbReference type="GO" id="GO:0015297">
    <property type="term" value="F:antiporter activity"/>
    <property type="evidence" value="ECO:0007669"/>
    <property type="project" value="UniProtKB-KW"/>
</dbReference>
<dbReference type="GO" id="GO:0005886">
    <property type="term" value="C:plasma membrane"/>
    <property type="evidence" value="ECO:0007669"/>
    <property type="project" value="UniProtKB-SubCell"/>
</dbReference>
<keyword evidence="10" id="KW-0406">Ion transport</keyword>
<feature type="transmembrane region" description="Helical" evidence="13">
    <location>
        <begin position="284"/>
        <end position="305"/>
    </location>
</feature>
<feature type="transmembrane region" description="Helical" evidence="13">
    <location>
        <begin position="387"/>
        <end position="410"/>
    </location>
</feature>
<evidence type="ECO:0000256" key="10">
    <source>
        <dbReference type="ARBA" id="ARBA00023065"/>
    </source>
</evidence>
<dbReference type="InterPro" id="IPR050222">
    <property type="entry name" value="MATE_MdtK"/>
</dbReference>
<evidence type="ECO:0000313" key="15">
    <source>
        <dbReference type="Proteomes" id="UP000005481"/>
    </source>
</evidence>
<proteinExistence type="inferred from homology"/>
<feature type="transmembrane region" description="Helical" evidence="13">
    <location>
        <begin position="164"/>
        <end position="189"/>
    </location>
</feature>
<feature type="transmembrane region" description="Helical" evidence="13">
    <location>
        <begin position="12"/>
        <end position="34"/>
    </location>
</feature>
<keyword evidence="8 13" id="KW-0812">Transmembrane</keyword>
<evidence type="ECO:0000256" key="1">
    <source>
        <dbReference type="ARBA" id="ARBA00003408"/>
    </source>
</evidence>
<feature type="transmembrane region" description="Helical" evidence="13">
    <location>
        <begin position="317"/>
        <end position="337"/>
    </location>
</feature>
<dbReference type="Proteomes" id="UP000005481">
    <property type="component" value="Unassembled WGS sequence"/>
</dbReference>
<keyword evidence="7" id="KW-1003">Cell membrane</keyword>
<organism evidence="14 15">
    <name type="scientific">Anaeroglobus geminatus F0357</name>
    <dbReference type="NCBI Taxonomy" id="861450"/>
    <lineage>
        <taxon>Bacteria</taxon>
        <taxon>Bacillati</taxon>
        <taxon>Bacillota</taxon>
        <taxon>Negativicutes</taxon>
        <taxon>Veillonellales</taxon>
        <taxon>Veillonellaceae</taxon>
        <taxon>Anaeroglobus</taxon>
    </lineage>
</organism>
<dbReference type="RefSeq" id="WP_006789671.1">
    <property type="nucleotide sequence ID" value="NZ_JH417574.1"/>
</dbReference>
<dbReference type="HOGENOM" id="CLU_012893_6_0_9"/>
<feature type="transmembrane region" description="Helical" evidence="13">
    <location>
        <begin position="131"/>
        <end position="152"/>
    </location>
</feature>
<evidence type="ECO:0000256" key="2">
    <source>
        <dbReference type="ARBA" id="ARBA00004651"/>
    </source>
</evidence>
<feature type="transmembrane region" description="Helical" evidence="13">
    <location>
        <begin position="416"/>
        <end position="439"/>
    </location>
</feature>
<gene>
    <name evidence="14" type="ORF">HMPREF0080_00681</name>
</gene>
<evidence type="ECO:0000256" key="8">
    <source>
        <dbReference type="ARBA" id="ARBA00022692"/>
    </source>
</evidence>
<keyword evidence="6" id="KW-0050">Antiport</keyword>
<comment type="similarity">
    <text evidence="3">Belongs to the multi antimicrobial extrusion (MATE) (TC 2.A.66.1) family.</text>
</comment>
<dbReference type="EMBL" id="AGCJ01000021">
    <property type="protein sequence ID" value="EHM42320.1"/>
    <property type="molecule type" value="Genomic_DNA"/>
</dbReference>
<comment type="subcellular location">
    <subcellularLocation>
        <location evidence="2">Cell membrane</location>
        <topology evidence="2">Multi-pass membrane protein</topology>
    </subcellularLocation>
</comment>
<dbReference type="AlphaFoldDB" id="G9YGB7"/>
<dbReference type="PIRSF" id="PIRSF006603">
    <property type="entry name" value="DinF"/>
    <property type="match status" value="1"/>
</dbReference>
<feature type="transmembrane region" description="Helical" evidence="13">
    <location>
        <begin position="54"/>
        <end position="73"/>
    </location>
</feature>
<dbReference type="OrthoDB" id="9780160at2"/>
<protein>
    <recommendedName>
        <fullName evidence="4">Probable multidrug resistance protein NorM</fullName>
    </recommendedName>
    <alternativeName>
        <fullName evidence="12">Multidrug-efflux transporter</fullName>
    </alternativeName>
</protein>
<dbReference type="Pfam" id="PF01554">
    <property type="entry name" value="MatE"/>
    <property type="match status" value="2"/>
</dbReference>
<evidence type="ECO:0000256" key="6">
    <source>
        <dbReference type="ARBA" id="ARBA00022449"/>
    </source>
</evidence>
<keyword evidence="9 13" id="KW-1133">Transmembrane helix</keyword>